<keyword evidence="2" id="KW-0255">Endonuclease</keyword>
<dbReference type="EMBL" id="LFIW01000470">
    <property type="protein sequence ID" value="KZL86309.1"/>
    <property type="molecule type" value="Genomic_DNA"/>
</dbReference>
<dbReference type="Proteomes" id="UP000076584">
    <property type="component" value="Unassembled WGS sequence"/>
</dbReference>
<dbReference type="Gene3D" id="3.60.10.10">
    <property type="entry name" value="Endonuclease/exonuclease/phosphatase"/>
    <property type="match status" value="1"/>
</dbReference>
<keyword evidence="3" id="KW-1185">Reference proteome</keyword>
<feature type="domain" description="Endonuclease/exonuclease/phosphatase" evidence="1">
    <location>
        <begin position="103"/>
        <end position="216"/>
    </location>
</feature>
<dbReference type="InterPro" id="IPR036691">
    <property type="entry name" value="Endo/exonu/phosph_ase_sf"/>
</dbReference>
<gene>
    <name evidence="2" type="ORF">CI238_13427</name>
</gene>
<feature type="non-terminal residue" evidence="2">
    <location>
        <position position="306"/>
    </location>
</feature>
<reference evidence="2 3" key="1">
    <citation type="submission" date="2015-06" db="EMBL/GenBank/DDBJ databases">
        <title>Survival trade-offs in plant roots during colonization by closely related pathogenic and mutualistic fungi.</title>
        <authorList>
            <person name="Hacquard S."/>
            <person name="Kracher B."/>
            <person name="Hiruma K."/>
            <person name="Weinman A."/>
            <person name="Muench P."/>
            <person name="Garrido Oter R."/>
            <person name="Ver Loren van Themaat E."/>
            <person name="Dallerey J.-F."/>
            <person name="Damm U."/>
            <person name="Henrissat B."/>
            <person name="Lespinet O."/>
            <person name="Thon M."/>
            <person name="Kemen E."/>
            <person name="McHardy A.C."/>
            <person name="Schulze-Lefert P."/>
            <person name="O'Connell R.J."/>
        </authorList>
    </citation>
    <scope>NUCLEOTIDE SEQUENCE [LARGE SCALE GENOMIC DNA]</scope>
    <source>
        <strain evidence="2 3">MAFF 238704</strain>
    </source>
</reference>
<keyword evidence="2" id="KW-0540">Nuclease</keyword>
<sequence length="306" mass="33963">MQANVARRPSAHETALNLAYAAHVDILLLQEPSIRSEERRLTRYHPGFEIFTPVDNWTEDRPRVLTYLRRGIGLRGVQTRPLLDPSTDLLFLQLLSGTRVVLTVINVYNAPCGSLRSGRAVRDIIAAWQPKPEDRVLIAGDFNLHHWTWQPDATGSSDADNLVEWAEAASLVLLSPTGEATHEDGNTLDLCWASSNLYGASTSIETSLHTTSDHESLLTRVPLALTDIPSPTAGKFRLDTMDEKLFLDVLRRNMQPLRHTASNARGPQALDLLAQQLTDCLGEALTASTRRTLGRGPGRPYWNETC</sequence>
<comment type="caution">
    <text evidence="2">The sequence shown here is derived from an EMBL/GenBank/DDBJ whole genome shotgun (WGS) entry which is preliminary data.</text>
</comment>
<dbReference type="InterPro" id="IPR005135">
    <property type="entry name" value="Endo/exonuclease/phosphatase"/>
</dbReference>
<accession>A0A162NTZ7</accession>
<dbReference type="STRING" id="1573173.A0A162NTZ7"/>
<keyword evidence="2" id="KW-0378">Hydrolase</keyword>
<proteinExistence type="predicted"/>
<dbReference type="Pfam" id="PF14529">
    <property type="entry name" value="Exo_endo_phos_2"/>
    <property type="match status" value="1"/>
</dbReference>
<protein>
    <submittedName>
        <fullName evidence="2">Endonuclease reverse</fullName>
    </submittedName>
</protein>
<name>A0A162NTZ7_COLIC</name>
<evidence type="ECO:0000313" key="3">
    <source>
        <dbReference type="Proteomes" id="UP000076584"/>
    </source>
</evidence>
<dbReference type="SUPFAM" id="SSF56219">
    <property type="entry name" value="DNase I-like"/>
    <property type="match status" value="1"/>
</dbReference>
<evidence type="ECO:0000259" key="1">
    <source>
        <dbReference type="Pfam" id="PF14529"/>
    </source>
</evidence>
<dbReference type="GO" id="GO:0004519">
    <property type="term" value="F:endonuclease activity"/>
    <property type="evidence" value="ECO:0007669"/>
    <property type="project" value="UniProtKB-KW"/>
</dbReference>
<dbReference type="AlphaFoldDB" id="A0A162NTZ7"/>
<organism evidence="2 3">
    <name type="scientific">Colletotrichum incanum</name>
    <name type="common">Soybean anthracnose fungus</name>
    <dbReference type="NCBI Taxonomy" id="1573173"/>
    <lineage>
        <taxon>Eukaryota</taxon>
        <taxon>Fungi</taxon>
        <taxon>Dikarya</taxon>
        <taxon>Ascomycota</taxon>
        <taxon>Pezizomycotina</taxon>
        <taxon>Sordariomycetes</taxon>
        <taxon>Hypocreomycetidae</taxon>
        <taxon>Glomerellales</taxon>
        <taxon>Glomerellaceae</taxon>
        <taxon>Colletotrichum</taxon>
        <taxon>Colletotrichum spaethianum species complex</taxon>
    </lineage>
</organism>
<evidence type="ECO:0000313" key="2">
    <source>
        <dbReference type="EMBL" id="KZL86309.1"/>
    </source>
</evidence>